<evidence type="ECO:0000313" key="3">
    <source>
        <dbReference type="Proteomes" id="UP000196342"/>
    </source>
</evidence>
<proteinExistence type="predicted"/>
<evidence type="ECO:0000313" key="2">
    <source>
        <dbReference type="EMBL" id="OVE48681.1"/>
    </source>
</evidence>
<keyword evidence="3" id="KW-1185">Reference proteome</keyword>
<dbReference type="RefSeq" id="WP_045051182.1">
    <property type="nucleotide sequence ID" value="NZ_JABXOB010000002.1"/>
</dbReference>
<name>A0A202BBE4_CHRVL</name>
<protein>
    <recommendedName>
        <fullName evidence="4">TonB C-terminal domain-containing protein</fullName>
    </recommendedName>
</protein>
<comment type="caution">
    <text evidence="2">The sequence shown here is derived from an EMBL/GenBank/DDBJ whole genome shotgun (WGS) entry which is preliminary data.</text>
</comment>
<sequence>MPRKFLLLVGVLSGLSGPVFAERVTCTHIVNAAYPELARQAGVESEVRVVFRTDAAGRYQGLLSIVFDRPLPEEQWGAFHSAIVVALAQYQCLPNSNLSLSFRFKLETAD</sequence>
<dbReference type="EMBL" id="NHOO01000006">
    <property type="protein sequence ID" value="OVE48681.1"/>
    <property type="molecule type" value="Genomic_DNA"/>
</dbReference>
<evidence type="ECO:0000256" key="1">
    <source>
        <dbReference type="SAM" id="SignalP"/>
    </source>
</evidence>
<dbReference type="AlphaFoldDB" id="A0A202BBE4"/>
<feature type="signal peptide" evidence="1">
    <location>
        <begin position="1"/>
        <end position="21"/>
    </location>
</feature>
<feature type="chain" id="PRO_5011219448" description="TonB C-terminal domain-containing protein" evidence="1">
    <location>
        <begin position="22"/>
        <end position="110"/>
    </location>
</feature>
<accession>A0A202BBE4</accession>
<reference evidence="2 3" key="1">
    <citation type="submission" date="2017-05" db="EMBL/GenBank/DDBJ databases">
        <title>Chromobacterium violaceum GHPS1 isolated from Hydrocarbon polluted soil in French Guiana display an awesome secondary metabolite arsenal and a battery of drug and heavy-metal-resistance and detoxification of xenobiotics proteins.</title>
        <authorList>
            <person name="Belbahri L."/>
        </authorList>
    </citation>
    <scope>NUCLEOTIDE SEQUENCE [LARGE SCALE GENOMIC DNA]</scope>
    <source>
        <strain evidence="2 3">GHPS1</strain>
    </source>
</reference>
<evidence type="ECO:0008006" key="4">
    <source>
        <dbReference type="Google" id="ProtNLM"/>
    </source>
</evidence>
<organism evidence="2 3">
    <name type="scientific">Chromobacterium violaceum</name>
    <dbReference type="NCBI Taxonomy" id="536"/>
    <lineage>
        <taxon>Bacteria</taxon>
        <taxon>Pseudomonadati</taxon>
        <taxon>Pseudomonadota</taxon>
        <taxon>Betaproteobacteria</taxon>
        <taxon>Neisseriales</taxon>
        <taxon>Chromobacteriaceae</taxon>
        <taxon>Chromobacterium</taxon>
    </lineage>
</organism>
<keyword evidence="1" id="KW-0732">Signal</keyword>
<gene>
    <name evidence="2" type="ORF">CBW21_08985</name>
</gene>
<dbReference type="Proteomes" id="UP000196342">
    <property type="component" value="Unassembled WGS sequence"/>
</dbReference>